<dbReference type="InterPro" id="IPR019716">
    <property type="entry name" value="Ribosomal_mL53"/>
</dbReference>
<dbReference type="AlphaFoldDB" id="A0A8K0K5Y0"/>
<evidence type="ECO:0000256" key="1">
    <source>
        <dbReference type="ARBA" id="ARBA00004173"/>
    </source>
</evidence>
<evidence type="ECO:0000256" key="3">
    <source>
        <dbReference type="ARBA" id="ARBA00022946"/>
    </source>
</evidence>
<dbReference type="PANTHER" id="PTHR33618:SF1">
    <property type="entry name" value="LARGE RIBOSOMAL SUBUNIT PROTEIN ML53"/>
    <property type="match status" value="1"/>
</dbReference>
<evidence type="ECO:0000256" key="7">
    <source>
        <dbReference type="ARBA" id="ARBA00035180"/>
    </source>
</evidence>
<protein>
    <recommendedName>
        <fullName evidence="7">Large ribosomal subunit protein mL53</fullName>
    </recommendedName>
    <alternativeName>
        <fullName evidence="8">39S ribosomal protein L53, mitochondrial</fullName>
    </alternativeName>
</protein>
<dbReference type="InterPro" id="IPR052473">
    <property type="entry name" value="mtLSU_mL53"/>
</dbReference>
<accession>A0A8K0K5Y0</accession>
<dbReference type="Proteomes" id="UP000792457">
    <property type="component" value="Unassembled WGS sequence"/>
</dbReference>
<evidence type="ECO:0000313" key="9">
    <source>
        <dbReference type="EMBL" id="KAG8226603.1"/>
    </source>
</evidence>
<evidence type="ECO:0000256" key="4">
    <source>
        <dbReference type="ARBA" id="ARBA00022980"/>
    </source>
</evidence>
<evidence type="ECO:0000256" key="5">
    <source>
        <dbReference type="ARBA" id="ARBA00023128"/>
    </source>
</evidence>
<organism evidence="9 10">
    <name type="scientific">Ladona fulva</name>
    <name type="common">Scarce chaser dragonfly</name>
    <name type="synonym">Libellula fulva</name>
    <dbReference type="NCBI Taxonomy" id="123851"/>
    <lineage>
        <taxon>Eukaryota</taxon>
        <taxon>Metazoa</taxon>
        <taxon>Ecdysozoa</taxon>
        <taxon>Arthropoda</taxon>
        <taxon>Hexapoda</taxon>
        <taxon>Insecta</taxon>
        <taxon>Pterygota</taxon>
        <taxon>Palaeoptera</taxon>
        <taxon>Odonata</taxon>
        <taxon>Epiprocta</taxon>
        <taxon>Anisoptera</taxon>
        <taxon>Libelluloidea</taxon>
        <taxon>Libellulidae</taxon>
        <taxon>Ladona</taxon>
    </lineage>
</organism>
<evidence type="ECO:0000256" key="8">
    <source>
        <dbReference type="ARBA" id="ARBA00042721"/>
    </source>
</evidence>
<dbReference type="Pfam" id="PF10780">
    <property type="entry name" value="MRP_L53"/>
    <property type="match status" value="1"/>
</dbReference>
<sequence>MVEVHMSVLVQTMREPLQVKRSANNKCSKQSQGCHTDRVEMSVPFSGTLRRSAGLISAISKQLRQVNLKPVKHIIVKFDPFHENAVSIRDFLFYISAPRVQETNPVCRFKTEIVCDRSEPTVSFALGNGEIVHLKSNKLTTLEILQLYNKHITPLVPVEEPAIARTKLDKKGSKKRK</sequence>
<keyword evidence="10" id="KW-1185">Reference proteome</keyword>
<dbReference type="GO" id="GO:0005762">
    <property type="term" value="C:mitochondrial large ribosomal subunit"/>
    <property type="evidence" value="ECO:0007669"/>
    <property type="project" value="TreeGrafter"/>
</dbReference>
<dbReference type="Gene3D" id="3.40.30.10">
    <property type="entry name" value="Glutaredoxin"/>
    <property type="match status" value="1"/>
</dbReference>
<keyword evidence="4" id="KW-0689">Ribosomal protein</keyword>
<proteinExistence type="inferred from homology"/>
<reference evidence="9" key="1">
    <citation type="submission" date="2013-04" db="EMBL/GenBank/DDBJ databases">
        <authorList>
            <person name="Qu J."/>
            <person name="Murali S.C."/>
            <person name="Bandaranaike D."/>
            <person name="Bellair M."/>
            <person name="Blankenburg K."/>
            <person name="Chao H."/>
            <person name="Dinh H."/>
            <person name="Doddapaneni H."/>
            <person name="Downs B."/>
            <person name="Dugan-Rocha S."/>
            <person name="Elkadiri S."/>
            <person name="Gnanaolivu R.D."/>
            <person name="Hernandez B."/>
            <person name="Javaid M."/>
            <person name="Jayaseelan J.C."/>
            <person name="Lee S."/>
            <person name="Li M."/>
            <person name="Ming W."/>
            <person name="Munidasa M."/>
            <person name="Muniz J."/>
            <person name="Nguyen L."/>
            <person name="Ongeri F."/>
            <person name="Osuji N."/>
            <person name="Pu L.-L."/>
            <person name="Puazo M."/>
            <person name="Qu C."/>
            <person name="Quiroz J."/>
            <person name="Raj R."/>
            <person name="Weissenberger G."/>
            <person name="Xin Y."/>
            <person name="Zou X."/>
            <person name="Han Y."/>
            <person name="Richards S."/>
            <person name="Worley K."/>
            <person name="Muzny D."/>
            <person name="Gibbs R."/>
        </authorList>
    </citation>
    <scope>NUCLEOTIDE SEQUENCE</scope>
    <source>
        <strain evidence="9">Sampled in the wild</strain>
    </source>
</reference>
<evidence type="ECO:0000256" key="2">
    <source>
        <dbReference type="ARBA" id="ARBA00005557"/>
    </source>
</evidence>
<evidence type="ECO:0000313" key="10">
    <source>
        <dbReference type="Proteomes" id="UP000792457"/>
    </source>
</evidence>
<dbReference type="EMBL" id="KZ308289">
    <property type="protein sequence ID" value="KAG8226603.1"/>
    <property type="molecule type" value="Genomic_DNA"/>
</dbReference>
<comment type="caution">
    <text evidence="9">The sequence shown here is derived from an EMBL/GenBank/DDBJ whole genome shotgun (WGS) entry which is preliminary data.</text>
</comment>
<reference evidence="9" key="2">
    <citation type="submission" date="2017-10" db="EMBL/GenBank/DDBJ databases">
        <title>Ladona fulva Genome sequencing and assembly.</title>
        <authorList>
            <person name="Murali S."/>
            <person name="Richards S."/>
            <person name="Bandaranaike D."/>
            <person name="Bellair M."/>
            <person name="Blankenburg K."/>
            <person name="Chao H."/>
            <person name="Dinh H."/>
            <person name="Doddapaneni H."/>
            <person name="Dugan-Rocha S."/>
            <person name="Elkadiri S."/>
            <person name="Gnanaolivu R."/>
            <person name="Hernandez B."/>
            <person name="Skinner E."/>
            <person name="Javaid M."/>
            <person name="Lee S."/>
            <person name="Li M."/>
            <person name="Ming W."/>
            <person name="Munidasa M."/>
            <person name="Muniz J."/>
            <person name="Nguyen L."/>
            <person name="Hughes D."/>
            <person name="Osuji N."/>
            <person name="Pu L.-L."/>
            <person name="Puazo M."/>
            <person name="Qu C."/>
            <person name="Quiroz J."/>
            <person name="Raj R."/>
            <person name="Weissenberger G."/>
            <person name="Xin Y."/>
            <person name="Zou X."/>
            <person name="Han Y."/>
            <person name="Worley K."/>
            <person name="Muzny D."/>
            <person name="Gibbs R."/>
        </authorList>
    </citation>
    <scope>NUCLEOTIDE SEQUENCE</scope>
    <source>
        <strain evidence="9">Sampled in the wild</strain>
    </source>
</reference>
<evidence type="ECO:0000256" key="6">
    <source>
        <dbReference type="ARBA" id="ARBA00023274"/>
    </source>
</evidence>
<comment type="subcellular location">
    <subcellularLocation>
        <location evidence="1">Mitochondrion</location>
    </subcellularLocation>
</comment>
<name>A0A8K0K5Y0_LADFU</name>
<dbReference type="OrthoDB" id="6618793at2759"/>
<keyword evidence="6" id="KW-0687">Ribonucleoprotein</keyword>
<keyword evidence="3" id="KW-0809">Transit peptide</keyword>
<gene>
    <name evidence="9" type="ORF">J437_LFUL007295</name>
</gene>
<dbReference type="PANTHER" id="PTHR33618">
    <property type="entry name" value="39S RIBOSOMAL PROTEIN L53, MITOCHONDRIAL"/>
    <property type="match status" value="1"/>
</dbReference>
<keyword evidence="5" id="KW-0496">Mitochondrion</keyword>
<comment type="similarity">
    <text evidence="2">Belongs to the mitochondrion-specific ribosomal protein mL53 family.</text>
</comment>